<name>A0A8H8YYX1_9PROT</name>
<gene>
    <name evidence="1" type="ORF">NMYAN_20209</name>
</gene>
<evidence type="ECO:0000313" key="1">
    <source>
        <dbReference type="EMBL" id="CAE6502485.1"/>
    </source>
</evidence>
<dbReference type="EMBL" id="CAJNAP010000012">
    <property type="protein sequence ID" value="CAE6502485.1"/>
    <property type="molecule type" value="Genomic_DNA"/>
</dbReference>
<organism evidence="1 2">
    <name type="scientific">Nitrosomonas nitrosa</name>
    <dbReference type="NCBI Taxonomy" id="52442"/>
    <lineage>
        <taxon>Bacteria</taxon>
        <taxon>Pseudomonadati</taxon>
        <taxon>Pseudomonadota</taxon>
        <taxon>Betaproteobacteria</taxon>
        <taxon>Nitrosomonadales</taxon>
        <taxon>Nitrosomonadaceae</taxon>
        <taxon>Nitrosomonas</taxon>
    </lineage>
</organism>
<comment type="caution">
    <text evidence="1">The sequence shown here is derived from an EMBL/GenBank/DDBJ whole genome shotgun (WGS) entry which is preliminary data.</text>
</comment>
<reference evidence="1" key="1">
    <citation type="submission" date="2021-02" db="EMBL/GenBank/DDBJ databases">
        <authorList>
            <person name="Han P."/>
        </authorList>
    </citation>
    <scope>NUCLEOTIDE SEQUENCE</scope>
    <source>
        <strain evidence="1">Nitrosomonas nitrosa 18-3D</strain>
    </source>
</reference>
<dbReference type="Proteomes" id="UP000601736">
    <property type="component" value="Unassembled WGS sequence"/>
</dbReference>
<sequence length="37" mass="4289">MIDGRVFSSLIATLFNARKFKTQYDPFRTPTLQSLKP</sequence>
<dbReference type="AlphaFoldDB" id="A0A8H8YYX1"/>
<evidence type="ECO:0000313" key="2">
    <source>
        <dbReference type="Proteomes" id="UP000601736"/>
    </source>
</evidence>
<protein>
    <submittedName>
        <fullName evidence="1">Uncharacterized protein</fullName>
    </submittedName>
</protein>
<accession>A0A8H8YYX1</accession>
<proteinExistence type="predicted"/>